<name>A0A9R1VJQ9_LACSA</name>
<gene>
    <name evidence="2" type="ORF">LSAT_V11C500229710</name>
</gene>
<organism evidence="2 3">
    <name type="scientific">Lactuca sativa</name>
    <name type="common">Garden lettuce</name>
    <dbReference type="NCBI Taxonomy" id="4236"/>
    <lineage>
        <taxon>Eukaryota</taxon>
        <taxon>Viridiplantae</taxon>
        <taxon>Streptophyta</taxon>
        <taxon>Embryophyta</taxon>
        <taxon>Tracheophyta</taxon>
        <taxon>Spermatophyta</taxon>
        <taxon>Magnoliopsida</taxon>
        <taxon>eudicotyledons</taxon>
        <taxon>Gunneridae</taxon>
        <taxon>Pentapetalae</taxon>
        <taxon>asterids</taxon>
        <taxon>campanulids</taxon>
        <taxon>Asterales</taxon>
        <taxon>Asteraceae</taxon>
        <taxon>Cichorioideae</taxon>
        <taxon>Cichorieae</taxon>
        <taxon>Lactucinae</taxon>
        <taxon>Lactuca</taxon>
    </lineage>
</organism>
<evidence type="ECO:0000256" key="1">
    <source>
        <dbReference type="SAM" id="MobiDB-lite"/>
    </source>
</evidence>
<sequence length="86" mass="9682">MGGDSDSSDHESDFQNSSNMAFFWWIIILRRLPIKSRGEGNSNIQKNSNLQGQNGQSPEKPQNPSYILMNQLEVLLLGIHVKFGYG</sequence>
<reference evidence="2 3" key="1">
    <citation type="journal article" date="2017" name="Nat. Commun.">
        <title>Genome assembly with in vitro proximity ligation data and whole-genome triplication in lettuce.</title>
        <authorList>
            <person name="Reyes-Chin-Wo S."/>
            <person name="Wang Z."/>
            <person name="Yang X."/>
            <person name="Kozik A."/>
            <person name="Arikit S."/>
            <person name="Song C."/>
            <person name="Xia L."/>
            <person name="Froenicke L."/>
            <person name="Lavelle D.O."/>
            <person name="Truco M.J."/>
            <person name="Xia R."/>
            <person name="Zhu S."/>
            <person name="Xu C."/>
            <person name="Xu H."/>
            <person name="Xu X."/>
            <person name="Cox K."/>
            <person name="Korf I."/>
            <person name="Meyers B.C."/>
            <person name="Michelmore R.W."/>
        </authorList>
    </citation>
    <scope>NUCLEOTIDE SEQUENCE [LARGE SCALE GENOMIC DNA]</scope>
    <source>
        <strain evidence="3">cv. Salinas</strain>
        <tissue evidence="2">Seedlings</tissue>
    </source>
</reference>
<dbReference type="Proteomes" id="UP000235145">
    <property type="component" value="Unassembled WGS sequence"/>
</dbReference>
<evidence type="ECO:0000313" key="2">
    <source>
        <dbReference type="EMBL" id="KAJ0206037.1"/>
    </source>
</evidence>
<feature type="region of interest" description="Disordered" evidence="1">
    <location>
        <begin position="38"/>
        <end position="64"/>
    </location>
</feature>
<comment type="caution">
    <text evidence="2">The sequence shown here is derived from an EMBL/GenBank/DDBJ whole genome shotgun (WGS) entry which is preliminary data.</text>
</comment>
<accession>A0A9R1VJQ9</accession>
<evidence type="ECO:0000313" key="3">
    <source>
        <dbReference type="Proteomes" id="UP000235145"/>
    </source>
</evidence>
<protein>
    <submittedName>
        <fullName evidence="2">Uncharacterized protein</fullName>
    </submittedName>
</protein>
<keyword evidence="3" id="KW-1185">Reference proteome</keyword>
<dbReference type="EMBL" id="NBSK02000005">
    <property type="protein sequence ID" value="KAJ0206037.1"/>
    <property type="molecule type" value="Genomic_DNA"/>
</dbReference>
<dbReference type="AlphaFoldDB" id="A0A9R1VJQ9"/>
<feature type="compositionally biased region" description="Polar residues" evidence="1">
    <location>
        <begin position="39"/>
        <end position="64"/>
    </location>
</feature>
<proteinExistence type="predicted"/>